<evidence type="ECO:0000313" key="3">
    <source>
        <dbReference type="Proteomes" id="UP000321464"/>
    </source>
</evidence>
<dbReference type="InterPro" id="IPR021395">
    <property type="entry name" value="DUF3035"/>
</dbReference>
<comment type="caution">
    <text evidence="2">The sequence shown here is derived from an EMBL/GenBank/DDBJ whole genome shotgun (WGS) entry which is preliminary data.</text>
</comment>
<evidence type="ECO:0000256" key="1">
    <source>
        <dbReference type="SAM" id="SignalP"/>
    </source>
</evidence>
<reference evidence="2 3" key="1">
    <citation type="submission" date="2019-07" db="EMBL/GenBank/DDBJ databases">
        <title>Whole genome shotgun sequence of Novosphingobium sediminis NBRC 106119.</title>
        <authorList>
            <person name="Hosoyama A."/>
            <person name="Uohara A."/>
            <person name="Ohji S."/>
            <person name="Ichikawa N."/>
        </authorList>
    </citation>
    <scope>NUCLEOTIDE SEQUENCE [LARGE SCALE GENOMIC DNA]</scope>
    <source>
        <strain evidence="2 3">NBRC 106119</strain>
    </source>
</reference>
<gene>
    <name evidence="2" type="ORF">NSE01_21070</name>
</gene>
<dbReference type="Pfam" id="PF11233">
    <property type="entry name" value="DUF3035"/>
    <property type="match status" value="1"/>
</dbReference>
<proteinExistence type="predicted"/>
<keyword evidence="1" id="KW-0732">Signal</keyword>
<dbReference type="OrthoDB" id="8478256at2"/>
<keyword evidence="3" id="KW-1185">Reference proteome</keyword>
<dbReference type="Proteomes" id="UP000321464">
    <property type="component" value="Unassembled WGS sequence"/>
</dbReference>
<accession>A0A512AKP5</accession>
<feature type="chain" id="PRO_5021890303" description="DUF3035 domain-containing protein" evidence="1">
    <location>
        <begin position="20"/>
        <end position="137"/>
    </location>
</feature>
<sequence>MRKSLAILMLAGGATLLGACSQGGSLFNRIRPDEFAVSRQAPLVVPPDFSLMPPNPGAPRPQDLDSSKQALDALFGGPAPRSAVETDTLGKAGASAVGIRSVVGDPKTKTVAKGGTLRDILAAPEGDGREARANTAG</sequence>
<protein>
    <recommendedName>
        <fullName evidence="4">DUF3035 domain-containing protein</fullName>
    </recommendedName>
</protein>
<organism evidence="2 3">
    <name type="scientific">Novosphingobium sediminis</name>
    <dbReference type="NCBI Taxonomy" id="707214"/>
    <lineage>
        <taxon>Bacteria</taxon>
        <taxon>Pseudomonadati</taxon>
        <taxon>Pseudomonadota</taxon>
        <taxon>Alphaproteobacteria</taxon>
        <taxon>Sphingomonadales</taxon>
        <taxon>Sphingomonadaceae</taxon>
        <taxon>Novosphingobium</taxon>
    </lineage>
</organism>
<evidence type="ECO:0008006" key="4">
    <source>
        <dbReference type="Google" id="ProtNLM"/>
    </source>
</evidence>
<name>A0A512AKP5_9SPHN</name>
<dbReference type="EMBL" id="BJYR01000013">
    <property type="protein sequence ID" value="GEO00275.1"/>
    <property type="molecule type" value="Genomic_DNA"/>
</dbReference>
<dbReference type="AlphaFoldDB" id="A0A512AKP5"/>
<dbReference type="PROSITE" id="PS51257">
    <property type="entry name" value="PROKAR_LIPOPROTEIN"/>
    <property type="match status" value="1"/>
</dbReference>
<evidence type="ECO:0000313" key="2">
    <source>
        <dbReference type="EMBL" id="GEO00275.1"/>
    </source>
</evidence>
<feature type="signal peptide" evidence="1">
    <location>
        <begin position="1"/>
        <end position="19"/>
    </location>
</feature>
<dbReference type="RefSeq" id="WP_147159567.1">
    <property type="nucleotide sequence ID" value="NZ_BJYR01000013.1"/>
</dbReference>